<dbReference type="Proteomes" id="UP000477311">
    <property type="component" value="Unassembled WGS sequence"/>
</dbReference>
<evidence type="ECO:0000313" key="2">
    <source>
        <dbReference type="Proteomes" id="UP000477311"/>
    </source>
</evidence>
<organism evidence="1 2">
    <name type="scientific">Limisphaera ngatamarikiensis</name>
    <dbReference type="NCBI Taxonomy" id="1324935"/>
    <lineage>
        <taxon>Bacteria</taxon>
        <taxon>Pseudomonadati</taxon>
        <taxon>Verrucomicrobiota</taxon>
        <taxon>Verrucomicrobiia</taxon>
        <taxon>Limisphaerales</taxon>
        <taxon>Limisphaeraceae</taxon>
        <taxon>Limisphaera</taxon>
    </lineage>
</organism>
<dbReference type="EMBL" id="JAAKYA010000033">
    <property type="protein sequence ID" value="NGO38869.1"/>
    <property type="molecule type" value="Genomic_DNA"/>
</dbReference>
<accession>A0A6M1RMT4</accession>
<proteinExistence type="predicted"/>
<dbReference type="RefSeq" id="WP_165106580.1">
    <property type="nucleotide sequence ID" value="NZ_JAAKYA010000033.1"/>
</dbReference>
<protein>
    <submittedName>
        <fullName evidence="1">Uncharacterized protein</fullName>
    </submittedName>
</protein>
<evidence type="ECO:0000313" key="1">
    <source>
        <dbReference type="EMBL" id="NGO38869.1"/>
    </source>
</evidence>
<reference evidence="1 2" key="1">
    <citation type="submission" date="2020-02" db="EMBL/GenBank/DDBJ databases">
        <title>Draft genome sequence of Limisphaera ngatamarikiensis NGM72.4T, a thermophilic Verrucomicrobia grouped in subdivision 3.</title>
        <authorList>
            <person name="Carere C.R."/>
            <person name="Steen J."/>
            <person name="Hugenholtz P."/>
            <person name="Stott M.B."/>
        </authorList>
    </citation>
    <scope>NUCLEOTIDE SEQUENCE [LARGE SCALE GENOMIC DNA]</scope>
    <source>
        <strain evidence="1 2">NGM72.4</strain>
    </source>
</reference>
<comment type="caution">
    <text evidence="1">The sequence shown here is derived from an EMBL/GenBank/DDBJ whole genome shotgun (WGS) entry which is preliminary data.</text>
</comment>
<sequence length="228" mass="26463">MPDWIHVTVEYSNAVLVALLPIFSDFAKKLDLPIPTPITSEHVQRFVTGGPVIPGYPIDVRGYLILTNGWRFWYSLGHVDSFEAPRNYFTEQDPDRVAEYVGSLNMTRREAVALAREMLKRMGYAEKLPQTSKRPTKFDGPFKWRGQTLPYYRIEWEWNTGTQFHYVEFNIDAQKKQVTKFACASTNLCAKPPEIGVKPELRSEYLKRVREGKQIYQRDPPPERLPPP</sequence>
<keyword evidence="2" id="KW-1185">Reference proteome</keyword>
<name>A0A6M1RMT4_9BACT</name>
<dbReference type="AlphaFoldDB" id="A0A6M1RMT4"/>
<gene>
    <name evidence="1" type="ORF">G4L39_05595</name>
</gene>